<dbReference type="InterPro" id="IPR011990">
    <property type="entry name" value="TPR-like_helical_dom_sf"/>
</dbReference>
<dbReference type="AlphaFoldDB" id="A0A382C580"/>
<sequence length="176" mass="20115">MRYFILSCLVISVSLTDDTGIFMSARMLSQESPEMTLNPEDEQRLLRDVFYFRQLINENPNNSDHYFNLGLAALNLGKLETSAAAFEVGVFHRETDSEAYYNLGIIYARQQKYDRAAEAFETCIRLKPGEAKAHYNLGLTYRHQGRFVESVKTLAKAVELETGNPIFHFTRGSVEE</sequence>
<evidence type="ECO:0000256" key="2">
    <source>
        <dbReference type="ARBA" id="ARBA00022803"/>
    </source>
</evidence>
<dbReference type="PANTHER" id="PTHR44943:SF8">
    <property type="entry name" value="TPR REPEAT-CONTAINING PROTEIN MJ0263"/>
    <property type="match status" value="1"/>
</dbReference>
<protein>
    <submittedName>
        <fullName evidence="3">Uncharacterized protein</fullName>
    </submittedName>
</protein>
<evidence type="ECO:0000256" key="1">
    <source>
        <dbReference type="ARBA" id="ARBA00022737"/>
    </source>
</evidence>
<dbReference type="InterPro" id="IPR051685">
    <property type="entry name" value="Ycf3/AcsC/BcsC/TPR_MFPF"/>
</dbReference>
<organism evidence="3">
    <name type="scientific">marine metagenome</name>
    <dbReference type="NCBI Taxonomy" id="408172"/>
    <lineage>
        <taxon>unclassified sequences</taxon>
        <taxon>metagenomes</taxon>
        <taxon>ecological metagenomes</taxon>
    </lineage>
</organism>
<accession>A0A382C580</accession>
<evidence type="ECO:0000313" key="3">
    <source>
        <dbReference type="EMBL" id="SVB20861.1"/>
    </source>
</evidence>
<dbReference type="Pfam" id="PF13432">
    <property type="entry name" value="TPR_16"/>
    <property type="match status" value="1"/>
</dbReference>
<keyword evidence="1" id="KW-0677">Repeat</keyword>
<dbReference type="EMBL" id="UINC01032726">
    <property type="protein sequence ID" value="SVB20861.1"/>
    <property type="molecule type" value="Genomic_DNA"/>
</dbReference>
<dbReference type="PROSITE" id="PS50293">
    <property type="entry name" value="TPR_REGION"/>
    <property type="match status" value="1"/>
</dbReference>
<name>A0A382C580_9ZZZZ</name>
<dbReference type="Pfam" id="PF13431">
    <property type="entry name" value="TPR_17"/>
    <property type="match status" value="1"/>
</dbReference>
<feature type="non-terminal residue" evidence="3">
    <location>
        <position position="176"/>
    </location>
</feature>
<gene>
    <name evidence="3" type="ORF">METZ01_LOCUS173715</name>
</gene>
<proteinExistence type="predicted"/>
<dbReference type="PROSITE" id="PS50005">
    <property type="entry name" value="TPR"/>
    <property type="match status" value="2"/>
</dbReference>
<dbReference type="PANTHER" id="PTHR44943">
    <property type="entry name" value="CELLULOSE SYNTHASE OPERON PROTEIN C"/>
    <property type="match status" value="1"/>
</dbReference>
<dbReference type="SMART" id="SM00028">
    <property type="entry name" value="TPR"/>
    <property type="match status" value="3"/>
</dbReference>
<dbReference type="Gene3D" id="1.25.40.10">
    <property type="entry name" value="Tetratricopeptide repeat domain"/>
    <property type="match status" value="1"/>
</dbReference>
<dbReference type="InterPro" id="IPR019734">
    <property type="entry name" value="TPR_rpt"/>
</dbReference>
<dbReference type="SUPFAM" id="SSF48452">
    <property type="entry name" value="TPR-like"/>
    <property type="match status" value="1"/>
</dbReference>
<keyword evidence="2" id="KW-0802">TPR repeat</keyword>
<reference evidence="3" key="1">
    <citation type="submission" date="2018-05" db="EMBL/GenBank/DDBJ databases">
        <authorList>
            <person name="Lanie J.A."/>
            <person name="Ng W.-L."/>
            <person name="Kazmierczak K.M."/>
            <person name="Andrzejewski T.M."/>
            <person name="Davidsen T.M."/>
            <person name="Wayne K.J."/>
            <person name="Tettelin H."/>
            <person name="Glass J.I."/>
            <person name="Rusch D."/>
            <person name="Podicherti R."/>
            <person name="Tsui H.-C.T."/>
            <person name="Winkler M.E."/>
        </authorList>
    </citation>
    <scope>NUCLEOTIDE SEQUENCE</scope>
</reference>